<dbReference type="SUPFAM" id="SSF52540">
    <property type="entry name" value="P-loop containing nucleoside triphosphate hydrolases"/>
    <property type="match status" value="1"/>
</dbReference>
<dbReference type="EMBL" id="CP002583">
    <property type="protein sequence ID" value="ADZ90205.1"/>
    <property type="molecule type" value="Genomic_DNA"/>
</dbReference>
<feature type="short sequence motif" description="Q motif" evidence="6">
    <location>
        <begin position="28"/>
        <end position="56"/>
    </location>
</feature>
<dbReference type="GO" id="GO:0005829">
    <property type="term" value="C:cytosol"/>
    <property type="evidence" value="ECO:0007669"/>
    <property type="project" value="TreeGrafter"/>
</dbReference>
<accession>F2K3V6</accession>
<evidence type="ECO:0000256" key="1">
    <source>
        <dbReference type="ARBA" id="ARBA00022741"/>
    </source>
</evidence>
<dbReference type="InterPro" id="IPR011545">
    <property type="entry name" value="DEAD/DEAH_box_helicase_dom"/>
</dbReference>
<dbReference type="InterPro" id="IPR044742">
    <property type="entry name" value="DEAD/DEAH_RhlB"/>
</dbReference>
<keyword evidence="1 7" id="KW-0547">Nucleotide-binding</keyword>
<feature type="domain" description="Helicase ATP-binding" evidence="9">
    <location>
        <begin position="59"/>
        <end position="233"/>
    </location>
</feature>
<gene>
    <name evidence="12" type="ordered locus">Marme_0930</name>
</gene>
<dbReference type="InterPro" id="IPR014001">
    <property type="entry name" value="Helicase_ATP-bd"/>
</dbReference>
<dbReference type="HOGENOM" id="CLU_003041_28_3_6"/>
<dbReference type="AlphaFoldDB" id="F2K3V6"/>
<sequence length="453" mass="50176">MSLFAASFSKGFSSEAQAYLTKVIQSSMTFSKFGLDQEILSALDTLELTAPTSIQEQAIPEILQGHDLIATAQTGSGKTAAFCLPILQALKDGEKAKPNHVRCLIIAPTRELAIQLNANIKAFNEHLTLRHQVIFGGVRVLPQRKYLKRGSDILVATPGRLLDLHQRGDILFDSLTHLVLDEADRLLDLGFAKELDQIIQALPKQRQTLLFSATFAPPIKKLAKKILNQPKDVTTIQKAAAKPNINQWLHPVDKKRKTELLLELLNRKPHAQVIVFTNTKKNADLVAQALNQDGISAGALHSDRTQDERIHVFDQFKNNEISILVATDVAARGIDIQNLPLVINYDLPKVSEDYIHRIGRTGRAGHAGQAFSIASADEFDALLDIEALTGKKITRKYIDGFHPDHDIPLQRKAKAKPTKSKKDAKKTAEKKPTLADKPNDGLRSNPFAVRKKK</sequence>
<dbReference type="Gene3D" id="3.40.50.300">
    <property type="entry name" value="P-loop containing nucleotide triphosphate hydrolases"/>
    <property type="match status" value="2"/>
</dbReference>
<dbReference type="SMART" id="SM00487">
    <property type="entry name" value="DEXDc"/>
    <property type="match status" value="1"/>
</dbReference>
<dbReference type="PROSITE" id="PS51192">
    <property type="entry name" value="HELICASE_ATP_BIND_1"/>
    <property type="match status" value="1"/>
</dbReference>
<dbReference type="InterPro" id="IPR014014">
    <property type="entry name" value="RNA_helicase_DEAD_Q_motif"/>
</dbReference>
<dbReference type="Proteomes" id="UP000001062">
    <property type="component" value="Chromosome"/>
</dbReference>
<dbReference type="Pfam" id="PF00270">
    <property type="entry name" value="DEAD"/>
    <property type="match status" value="1"/>
</dbReference>
<keyword evidence="4 7" id="KW-0067">ATP-binding</keyword>
<dbReference type="PROSITE" id="PS00039">
    <property type="entry name" value="DEAD_ATP_HELICASE"/>
    <property type="match status" value="1"/>
</dbReference>
<proteinExistence type="inferred from homology"/>
<feature type="domain" description="DEAD-box RNA helicase Q" evidence="11">
    <location>
        <begin position="28"/>
        <end position="56"/>
    </location>
</feature>
<dbReference type="InterPro" id="IPR000629">
    <property type="entry name" value="RNA-helicase_DEAD-box_CS"/>
</dbReference>
<keyword evidence="13" id="KW-1185">Reference proteome</keyword>
<reference evidence="12 13" key="1">
    <citation type="journal article" date="2012" name="Stand. Genomic Sci.">
        <title>Complete genome sequence of the melanogenic marine bacterium Marinomonas mediterranea type strain (MMB-1(T)).</title>
        <authorList>
            <person name="Lucas-Elio P."/>
            <person name="Goodwin L."/>
            <person name="Woyke T."/>
            <person name="Pitluck S."/>
            <person name="Nolan M."/>
            <person name="Kyrpides N.C."/>
            <person name="Detter J.C."/>
            <person name="Copeland A."/>
            <person name="Teshima H."/>
            <person name="Bruce D."/>
            <person name="Detter C."/>
            <person name="Tapia R."/>
            <person name="Han S."/>
            <person name="Land M.L."/>
            <person name="Ivanova N."/>
            <person name="Mikhailova N."/>
            <person name="Johnston A.W."/>
            <person name="Sanchez-Amat A."/>
        </authorList>
    </citation>
    <scope>NUCLEOTIDE SEQUENCE [LARGE SCALE GENOMIC DNA]</scope>
    <source>
        <strain evidence="13">ATCC 700492 / JCM 21426 / NBRC 103028 / MMB-1</strain>
    </source>
</reference>
<dbReference type="CDD" id="cd00268">
    <property type="entry name" value="DEADc"/>
    <property type="match status" value="1"/>
</dbReference>
<dbReference type="InterPro" id="IPR027417">
    <property type="entry name" value="P-loop_NTPase"/>
</dbReference>
<dbReference type="Pfam" id="PF00271">
    <property type="entry name" value="Helicase_C"/>
    <property type="match status" value="1"/>
</dbReference>
<dbReference type="CDD" id="cd18787">
    <property type="entry name" value="SF2_C_DEAD"/>
    <property type="match status" value="1"/>
</dbReference>
<feature type="domain" description="Helicase C-terminal" evidence="10">
    <location>
        <begin position="244"/>
        <end position="415"/>
    </location>
</feature>
<dbReference type="PROSITE" id="PS51195">
    <property type="entry name" value="Q_MOTIF"/>
    <property type="match status" value="1"/>
</dbReference>
<dbReference type="PROSITE" id="PS51194">
    <property type="entry name" value="HELICASE_CTER"/>
    <property type="match status" value="1"/>
</dbReference>
<keyword evidence="3 7" id="KW-0347">Helicase</keyword>
<dbReference type="GO" id="GO:0016787">
    <property type="term" value="F:hydrolase activity"/>
    <property type="evidence" value="ECO:0007669"/>
    <property type="project" value="UniProtKB-KW"/>
</dbReference>
<evidence type="ECO:0000256" key="5">
    <source>
        <dbReference type="ARBA" id="ARBA00038437"/>
    </source>
</evidence>
<comment type="similarity">
    <text evidence="5 7">Belongs to the DEAD box helicase family.</text>
</comment>
<dbReference type="GO" id="GO:0003676">
    <property type="term" value="F:nucleic acid binding"/>
    <property type="evidence" value="ECO:0007669"/>
    <property type="project" value="InterPro"/>
</dbReference>
<dbReference type="STRING" id="717774.Marme_0930"/>
<organism evidence="12 13">
    <name type="scientific">Marinomonas mediterranea (strain ATCC 700492 / JCM 21426 / NBRC 103028 / MMB-1)</name>
    <dbReference type="NCBI Taxonomy" id="717774"/>
    <lineage>
        <taxon>Bacteria</taxon>
        <taxon>Pseudomonadati</taxon>
        <taxon>Pseudomonadota</taxon>
        <taxon>Gammaproteobacteria</taxon>
        <taxon>Oceanospirillales</taxon>
        <taxon>Oceanospirillaceae</taxon>
        <taxon>Marinomonas</taxon>
    </lineage>
</organism>
<dbReference type="PANTHER" id="PTHR47959">
    <property type="entry name" value="ATP-DEPENDENT RNA HELICASE RHLE-RELATED"/>
    <property type="match status" value="1"/>
</dbReference>
<dbReference type="PANTHER" id="PTHR47959:SF13">
    <property type="entry name" value="ATP-DEPENDENT RNA HELICASE RHLE"/>
    <property type="match status" value="1"/>
</dbReference>
<evidence type="ECO:0000259" key="11">
    <source>
        <dbReference type="PROSITE" id="PS51195"/>
    </source>
</evidence>
<evidence type="ECO:0000256" key="2">
    <source>
        <dbReference type="ARBA" id="ARBA00022801"/>
    </source>
</evidence>
<dbReference type="KEGG" id="mme:Marme_0930"/>
<evidence type="ECO:0000259" key="9">
    <source>
        <dbReference type="PROSITE" id="PS51192"/>
    </source>
</evidence>
<dbReference type="GO" id="GO:0005524">
    <property type="term" value="F:ATP binding"/>
    <property type="evidence" value="ECO:0007669"/>
    <property type="project" value="UniProtKB-KW"/>
</dbReference>
<evidence type="ECO:0000313" key="12">
    <source>
        <dbReference type="EMBL" id="ADZ90205.1"/>
    </source>
</evidence>
<name>F2K3V6_MARM1</name>
<evidence type="ECO:0000256" key="7">
    <source>
        <dbReference type="RuleBase" id="RU000492"/>
    </source>
</evidence>
<dbReference type="PATRIC" id="fig|717774.3.peg.972"/>
<dbReference type="eggNOG" id="COG0513">
    <property type="taxonomic scope" value="Bacteria"/>
</dbReference>
<protein>
    <submittedName>
        <fullName evidence="12">DEAD/DEAH box helicase domain protein</fullName>
    </submittedName>
</protein>
<evidence type="ECO:0000256" key="4">
    <source>
        <dbReference type="ARBA" id="ARBA00022840"/>
    </source>
</evidence>
<feature type="compositionally biased region" description="Basic residues" evidence="8">
    <location>
        <begin position="411"/>
        <end position="424"/>
    </location>
</feature>
<evidence type="ECO:0000256" key="8">
    <source>
        <dbReference type="SAM" id="MobiDB-lite"/>
    </source>
</evidence>
<dbReference type="GO" id="GO:0003724">
    <property type="term" value="F:RNA helicase activity"/>
    <property type="evidence" value="ECO:0007669"/>
    <property type="project" value="InterPro"/>
</dbReference>
<dbReference type="SMART" id="SM00490">
    <property type="entry name" value="HELICc"/>
    <property type="match status" value="1"/>
</dbReference>
<evidence type="ECO:0000313" key="13">
    <source>
        <dbReference type="Proteomes" id="UP000001062"/>
    </source>
</evidence>
<dbReference type="InterPro" id="IPR001650">
    <property type="entry name" value="Helicase_C-like"/>
</dbReference>
<dbReference type="InterPro" id="IPR050079">
    <property type="entry name" value="DEAD_box_RNA_helicase"/>
</dbReference>
<evidence type="ECO:0000256" key="6">
    <source>
        <dbReference type="PROSITE-ProRule" id="PRU00552"/>
    </source>
</evidence>
<keyword evidence="2 7" id="KW-0378">Hydrolase</keyword>
<feature type="region of interest" description="Disordered" evidence="8">
    <location>
        <begin position="404"/>
        <end position="453"/>
    </location>
</feature>
<evidence type="ECO:0000259" key="10">
    <source>
        <dbReference type="PROSITE" id="PS51194"/>
    </source>
</evidence>
<feature type="compositionally biased region" description="Basic and acidic residues" evidence="8">
    <location>
        <begin position="425"/>
        <end position="440"/>
    </location>
</feature>
<evidence type="ECO:0000256" key="3">
    <source>
        <dbReference type="ARBA" id="ARBA00022806"/>
    </source>
</evidence>